<dbReference type="OrthoDB" id="9785847at2"/>
<dbReference type="AlphaFoldDB" id="A0A1Y2SAH5"/>
<dbReference type="InterPro" id="IPR000073">
    <property type="entry name" value="AB_hydrolase_1"/>
</dbReference>
<protein>
    <submittedName>
        <fullName evidence="3">Lipase 1</fullName>
        <ecNumber evidence="3">3.1.1.3</ecNumber>
    </submittedName>
</protein>
<accession>A0A1Y2SAH5</accession>
<name>A0A1Y2SAH5_9GAMM</name>
<keyword evidence="4" id="KW-1185">Reference proteome</keyword>
<evidence type="ECO:0000259" key="2">
    <source>
        <dbReference type="Pfam" id="PF00561"/>
    </source>
</evidence>
<reference evidence="3 4" key="1">
    <citation type="submission" date="2016-10" db="EMBL/GenBank/DDBJ databases">
        <title>Systematic genetic and metabolomic analysis of Xenorhabdus and Photorhabdus spp., highlights the requirements for a dual symbiotic and pathogenic life style.</title>
        <authorList>
            <person name="Tobias N.J."/>
            <person name="Wolff H."/>
            <person name="Djahanschiri B."/>
            <person name="Pidot S.J."/>
            <person name="Stinear T.P."/>
            <person name="Ebersberger I."/>
            <person name="Bode H.B."/>
        </authorList>
    </citation>
    <scope>NUCLEOTIDE SEQUENCE [LARGE SCALE GENOMIC DNA]</scope>
    <source>
        <strain evidence="3 4">DSM 22392</strain>
    </source>
</reference>
<comment type="caution">
    <text evidence="3">The sequence shown here is derived from an EMBL/GenBank/DDBJ whole genome shotgun (WGS) entry which is preliminary data.</text>
</comment>
<dbReference type="Pfam" id="PF00561">
    <property type="entry name" value="Abhydrolase_1"/>
    <property type="match status" value="1"/>
</dbReference>
<dbReference type="RefSeq" id="WP_086110519.1">
    <property type="nucleotide sequence ID" value="NZ_CAWNGD010000071.1"/>
</dbReference>
<evidence type="ECO:0000313" key="4">
    <source>
        <dbReference type="Proteomes" id="UP000194350"/>
    </source>
</evidence>
<dbReference type="Proteomes" id="UP000194350">
    <property type="component" value="Unassembled WGS sequence"/>
</dbReference>
<evidence type="ECO:0000256" key="1">
    <source>
        <dbReference type="ARBA" id="ARBA00022801"/>
    </source>
</evidence>
<dbReference type="PANTHER" id="PTHR43798:SF31">
    <property type="entry name" value="AB HYDROLASE SUPERFAMILY PROTEIN YCLE"/>
    <property type="match status" value="1"/>
</dbReference>
<proteinExistence type="predicted"/>
<dbReference type="EMBL" id="MUBJ01000028">
    <property type="protein sequence ID" value="OTA14527.1"/>
    <property type="molecule type" value="Genomic_DNA"/>
</dbReference>
<sequence>MSELLDPALPAHAIEALCGYFDQPRHLPIRSRERRWLETLNLHHLDTPVGRGRLYESGPKCAPAILLIHGWGGYTGMFAPLASHLVTCGYRVVLPDLLGHGDTSPDCVCHFGAQLTWLKRLLSEVGPCQHVIGHSLGGVLATLLHVTPSSPFRSATLLGAPQSLTHAFQHFVDQTQFPTPPDMAEKLARWYCTRHALPSFCMADHGRSFTQHALFIHGGKDHRFDSSQAHINHQSCPLPTDQKQLIIYDNLGHLGILYSAKIHHAIYTFIGHAQESEHAM</sequence>
<dbReference type="Gene3D" id="3.40.50.1820">
    <property type="entry name" value="alpha/beta hydrolase"/>
    <property type="match status" value="1"/>
</dbReference>
<dbReference type="EC" id="3.1.1.3" evidence="3"/>
<dbReference type="InterPro" id="IPR029058">
    <property type="entry name" value="AB_hydrolase_fold"/>
</dbReference>
<dbReference type="GO" id="GO:0016020">
    <property type="term" value="C:membrane"/>
    <property type="evidence" value="ECO:0007669"/>
    <property type="project" value="TreeGrafter"/>
</dbReference>
<dbReference type="GO" id="GO:0004806">
    <property type="term" value="F:triacylglycerol lipase activity"/>
    <property type="evidence" value="ECO:0007669"/>
    <property type="project" value="UniProtKB-EC"/>
</dbReference>
<feature type="domain" description="AB hydrolase-1" evidence="2">
    <location>
        <begin position="63"/>
        <end position="189"/>
    </location>
</feature>
<dbReference type="InterPro" id="IPR050266">
    <property type="entry name" value="AB_hydrolase_sf"/>
</dbReference>
<organism evidence="3 4">
    <name type="scientific">Xenorhabdus vietnamensis</name>
    <dbReference type="NCBI Taxonomy" id="351656"/>
    <lineage>
        <taxon>Bacteria</taxon>
        <taxon>Pseudomonadati</taxon>
        <taxon>Pseudomonadota</taxon>
        <taxon>Gammaproteobacteria</taxon>
        <taxon>Enterobacterales</taxon>
        <taxon>Morganellaceae</taxon>
        <taxon>Xenorhabdus</taxon>
    </lineage>
</organism>
<dbReference type="STRING" id="351656.Xvie_03618"/>
<evidence type="ECO:0000313" key="3">
    <source>
        <dbReference type="EMBL" id="OTA14527.1"/>
    </source>
</evidence>
<dbReference type="PANTHER" id="PTHR43798">
    <property type="entry name" value="MONOACYLGLYCEROL LIPASE"/>
    <property type="match status" value="1"/>
</dbReference>
<dbReference type="PRINTS" id="PR00111">
    <property type="entry name" value="ABHYDROLASE"/>
</dbReference>
<dbReference type="SUPFAM" id="SSF53474">
    <property type="entry name" value="alpha/beta-Hydrolases"/>
    <property type="match status" value="1"/>
</dbReference>
<gene>
    <name evidence="3" type="primary">lip1</name>
    <name evidence="3" type="ORF">Xvie_03618</name>
</gene>
<keyword evidence="1 3" id="KW-0378">Hydrolase</keyword>